<evidence type="ECO:0000313" key="4">
    <source>
        <dbReference type="Proteomes" id="UP000685013"/>
    </source>
</evidence>
<feature type="transmembrane region" description="Helical" evidence="1">
    <location>
        <begin position="165"/>
        <end position="185"/>
    </location>
</feature>
<name>A0AAV6LZM4_9ROSI</name>
<dbReference type="PANTHER" id="PTHR31650">
    <property type="entry name" value="O-ACYLTRANSFERASE (WSD1-LIKE) FAMILY PROTEIN"/>
    <property type="match status" value="1"/>
</dbReference>
<dbReference type="AlphaFoldDB" id="A0AAV6LZM4"/>
<proteinExistence type="predicted"/>
<feature type="non-terminal residue" evidence="3">
    <location>
        <position position="1"/>
    </location>
</feature>
<reference evidence="3 4" key="1">
    <citation type="journal article" date="2021" name="Hortic Res">
        <title>The domestication of Cucurbita argyrosperma as revealed by the genome of its wild relative.</title>
        <authorList>
            <person name="Barrera-Redondo J."/>
            <person name="Sanchez-de la Vega G."/>
            <person name="Aguirre-Liguori J.A."/>
            <person name="Castellanos-Morales G."/>
            <person name="Gutierrez-Guerrero Y.T."/>
            <person name="Aguirre-Dugua X."/>
            <person name="Aguirre-Planter E."/>
            <person name="Tenaillon M.I."/>
            <person name="Lira-Saade R."/>
            <person name="Eguiarte L.E."/>
        </authorList>
    </citation>
    <scope>NUCLEOTIDE SEQUENCE [LARGE SCALE GENOMIC DNA]</scope>
    <source>
        <strain evidence="3">JBR-2021</strain>
    </source>
</reference>
<dbReference type="InterPro" id="IPR045034">
    <property type="entry name" value="O-acyltransferase_WSD1-like"/>
</dbReference>
<accession>A0AAV6LZM4</accession>
<sequence length="224" mass="25573">MEMKEDELLQPVSPTAQHMNSSVQSISLIVVLELEMAIDELQFMSFAKHFIHLNPLFTSIMVLSLTSTIVLCFYYSNIRNIPKATEYELSNPLQFIKAAQEMIKRKRYSSAVYLVDKVMEMIHKLRGPEVAAKLMYKTFRNTSLVISNMIGPREKMAVCGHPVKGVYFTVVGVAQSLVITMISYMDDLRITFPSEKEFIDEVKLTSCMNKAFENIYKASMEVSI</sequence>
<comment type="caution">
    <text evidence="3">The sequence shown here is derived from an EMBL/GenBank/DDBJ whole genome shotgun (WGS) entry which is preliminary data.</text>
</comment>
<protein>
    <submittedName>
        <fullName evidence="3">O-acyltransferase WSD1</fullName>
    </submittedName>
</protein>
<dbReference type="GO" id="GO:0019432">
    <property type="term" value="P:triglyceride biosynthetic process"/>
    <property type="evidence" value="ECO:0007669"/>
    <property type="project" value="TreeGrafter"/>
</dbReference>
<evidence type="ECO:0000259" key="2">
    <source>
        <dbReference type="Pfam" id="PF06974"/>
    </source>
</evidence>
<dbReference type="InterPro" id="IPR009721">
    <property type="entry name" value="O-acyltransferase_WSD1_C"/>
</dbReference>
<dbReference type="GO" id="GO:0008374">
    <property type="term" value="F:O-acyltransferase activity"/>
    <property type="evidence" value="ECO:0007669"/>
    <property type="project" value="InterPro"/>
</dbReference>
<dbReference type="PANTHER" id="PTHR31650:SF34">
    <property type="entry name" value="O-ACYLTRANSFERASE WSD1-LIKE ISOFORM X1"/>
    <property type="match status" value="1"/>
</dbReference>
<dbReference type="Proteomes" id="UP000685013">
    <property type="component" value="Chromosome 19"/>
</dbReference>
<dbReference type="Pfam" id="PF06974">
    <property type="entry name" value="WS_DGAT_C"/>
    <property type="match status" value="1"/>
</dbReference>
<dbReference type="EMBL" id="JAGKQH010000019">
    <property type="protein sequence ID" value="KAG6572372.1"/>
    <property type="molecule type" value="Genomic_DNA"/>
</dbReference>
<keyword evidence="1" id="KW-1133">Transmembrane helix</keyword>
<evidence type="ECO:0000256" key="1">
    <source>
        <dbReference type="SAM" id="Phobius"/>
    </source>
</evidence>
<keyword evidence="4" id="KW-1185">Reference proteome</keyword>
<feature type="domain" description="O-acyltransferase WSD1 C-terminal" evidence="2">
    <location>
        <begin position="88"/>
        <end position="215"/>
    </location>
</feature>
<feature type="transmembrane region" description="Helical" evidence="1">
    <location>
        <begin position="56"/>
        <end position="75"/>
    </location>
</feature>
<keyword evidence="1" id="KW-0472">Membrane</keyword>
<keyword evidence="1" id="KW-0812">Transmembrane</keyword>
<dbReference type="GO" id="GO:0005886">
    <property type="term" value="C:plasma membrane"/>
    <property type="evidence" value="ECO:0007669"/>
    <property type="project" value="TreeGrafter"/>
</dbReference>
<evidence type="ECO:0000313" key="3">
    <source>
        <dbReference type="EMBL" id="KAG6572372.1"/>
    </source>
</evidence>
<gene>
    <name evidence="3" type="primary">WSD1</name>
    <name evidence="3" type="ORF">SDJN03_29100</name>
</gene>
<organism evidence="3 4">
    <name type="scientific">Cucurbita argyrosperma subsp. sororia</name>
    <dbReference type="NCBI Taxonomy" id="37648"/>
    <lineage>
        <taxon>Eukaryota</taxon>
        <taxon>Viridiplantae</taxon>
        <taxon>Streptophyta</taxon>
        <taxon>Embryophyta</taxon>
        <taxon>Tracheophyta</taxon>
        <taxon>Spermatophyta</taxon>
        <taxon>Magnoliopsida</taxon>
        <taxon>eudicotyledons</taxon>
        <taxon>Gunneridae</taxon>
        <taxon>Pentapetalae</taxon>
        <taxon>rosids</taxon>
        <taxon>fabids</taxon>
        <taxon>Cucurbitales</taxon>
        <taxon>Cucurbitaceae</taxon>
        <taxon>Cucurbiteae</taxon>
        <taxon>Cucurbita</taxon>
    </lineage>
</organism>